<feature type="domain" description="Phasin" evidence="1">
    <location>
        <begin position="39"/>
        <end position="137"/>
    </location>
</feature>
<dbReference type="AlphaFoldDB" id="A0A840X4R1"/>
<keyword evidence="3" id="KW-1185">Reference proteome</keyword>
<dbReference type="RefSeq" id="WP_184012783.1">
    <property type="nucleotide sequence ID" value="NZ_JACIJS010000009.1"/>
</dbReference>
<organism evidence="2 3">
    <name type="scientific">Rubricella aquisinus</name>
    <dbReference type="NCBI Taxonomy" id="2028108"/>
    <lineage>
        <taxon>Bacteria</taxon>
        <taxon>Pseudomonadati</taxon>
        <taxon>Pseudomonadota</taxon>
        <taxon>Alphaproteobacteria</taxon>
        <taxon>Rhodobacterales</taxon>
        <taxon>Paracoccaceae</taxon>
        <taxon>Rubricella</taxon>
    </lineage>
</organism>
<dbReference type="InterPro" id="IPR010127">
    <property type="entry name" value="Phasin_subfam-1"/>
</dbReference>
<reference evidence="2 3" key="1">
    <citation type="submission" date="2020-08" db="EMBL/GenBank/DDBJ databases">
        <title>Genomic Encyclopedia of Type Strains, Phase IV (KMG-IV): sequencing the most valuable type-strain genomes for metagenomic binning, comparative biology and taxonomic classification.</title>
        <authorList>
            <person name="Goeker M."/>
        </authorList>
    </citation>
    <scope>NUCLEOTIDE SEQUENCE [LARGE SCALE GENOMIC DNA]</scope>
    <source>
        <strain evidence="2 3">DSM 103377</strain>
    </source>
</reference>
<dbReference type="InterPro" id="IPR018968">
    <property type="entry name" value="Phasin"/>
</dbReference>
<gene>
    <name evidence="2" type="ORF">FHS89_002867</name>
</gene>
<accession>A0A840X4R1</accession>
<dbReference type="Proteomes" id="UP000553766">
    <property type="component" value="Unassembled WGS sequence"/>
</dbReference>
<evidence type="ECO:0000259" key="1">
    <source>
        <dbReference type="Pfam" id="PF09361"/>
    </source>
</evidence>
<proteinExistence type="predicted"/>
<protein>
    <submittedName>
        <fullName evidence="2">Phasin family protein</fullName>
    </submittedName>
</protein>
<comment type="caution">
    <text evidence="2">The sequence shown here is derived from an EMBL/GenBank/DDBJ whole genome shotgun (WGS) entry which is preliminary data.</text>
</comment>
<dbReference type="NCBIfam" id="TIGR01841">
    <property type="entry name" value="phasin"/>
    <property type="match status" value="1"/>
</dbReference>
<evidence type="ECO:0000313" key="2">
    <source>
        <dbReference type="EMBL" id="MBB5516825.1"/>
    </source>
</evidence>
<dbReference type="Pfam" id="PF09361">
    <property type="entry name" value="Phasin_2"/>
    <property type="match status" value="1"/>
</dbReference>
<evidence type="ECO:0000313" key="3">
    <source>
        <dbReference type="Proteomes" id="UP000553766"/>
    </source>
</evidence>
<name>A0A840X4R1_9RHOB</name>
<dbReference type="EMBL" id="JACIJS010000009">
    <property type="protein sequence ID" value="MBB5516825.1"/>
    <property type="molecule type" value="Genomic_DNA"/>
</dbReference>
<sequence length="153" mass="16814">MFTKNQFPFDAEAMAEFFKTNDFTKMFSGTTMPNVDTNAMMAAQKANMDALVEANKAAAAGFQDMFKKQVSLFEEAMEEAKKTLAEFDVSKMTPEAAQAQGAVMQAAYEKAIAHMSELTETAKKANTEAYEIVAARMKDSMAELKDMADKAAK</sequence>